<sequence>MTRTTTTTTRTAPTRASAYTQIAATHNASNKGTSQSTIGNVQAEAATSSNSKRPPTTTSSTAKRVKPTPTQARRKNSKQQQTQPDSQDQLNERNSQQTGSPNQDIIDLLDEIRQTETTNGNRYIANAYQKAIRAIRIYPTRFKSGNEAQQLAGIGAKIAAKIDEILTTGSLGRVLRDRATATVGTNAISNITA</sequence>
<dbReference type="InterPro" id="IPR027421">
    <property type="entry name" value="DNA_pol_lamdba_lyase_dom_sf"/>
</dbReference>
<accession>A0ABQ8F9Y6</accession>
<dbReference type="Gene3D" id="1.10.150.110">
    <property type="entry name" value="DNA polymerase beta, N-terminal domain-like"/>
    <property type="match status" value="1"/>
</dbReference>
<proteinExistence type="predicted"/>
<dbReference type="Pfam" id="PF14716">
    <property type="entry name" value="HHH_8"/>
    <property type="match status" value="1"/>
</dbReference>
<dbReference type="PANTHER" id="PTHR11276:SF42">
    <property type="entry name" value="DNA POLYMERASE BETA"/>
    <property type="match status" value="1"/>
</dbReference>
<evidence type="ECO:0000313" key="3">
    <source>
        <dbReference type="EMBL" id="KAH6594678.1"/>
    </source>
</evidence>
<dbReference type="PANTHER" id="PTHR11276">
    <property type="entry name" value="DNA POLYMERASE TYPE-X FAMILY MEMBER"/>
    <property type="match status" value="1"/>
</dbReference>
<feature type="domain" description="Crossover junction endonuclease MUS81-like HHH" evidence="2">
    <location>
        <begin position="101"/>
        <end position="170"/>
    </location>
</feature>
<feature type="compositionally biased region" description="Low complexity" evidence="1">
    <location>
        <begin position="1"/>
        <end position="20"/>
    </location>
</feature>
<comment type="caution">
    <text evidence="3">The sequence shown here is derived from an EMBL/GenBank/DDBJ whole genome shotgun (WGS) entry which is preliminary data.</text>
</comment>
<evidence type="ECO:0000259" key="2">
    <source>
        <dbReference type="Pfam" id="PF14716"/>
    </source>
</evidence>
<feature type="compositionally biased region" description="Polar residues" evidence="1">
    <location>
        <begin position="92"/>
        <end position="103"/>
    </location>
</feature>
<reference evidence="3 4" key="1">
    <citation type="submission" date="2021-02" db="EMBL/GenBank/DDBJ databases">
        <title>Variation within the Batrachochytrium salamandrivorans European outbreak.</title>
        <authorList>
            <person name="Kelly M."/>
            <person name="Pasmans F."/>
            <person name="Shea T.P."/>
            <person name="Munoz J.F."/>
            <person name="Carranza S."/>
            <person name="Cuomo C.A."/>
            <person name="Martel A."/>
        </authorList>
    </citation>
    <scope>NUCLEOTIDE SEQUENCE [LARGE SCALE GENOMIC DNA]</scope>
    <source>
        <strain evidence="3 4">AMFP18/2</strain>
    </source>
</reference>
<gene>
    <name evidence="3" type="ORF">BASA50_006356</name>
</gene>
<organism evidence="3 4">
    <name type="scientific">Batrachochytrium salamandrivorans</name>
    <dbReference type="NCBI Taxonomy" id="1357716"/>
    <lineage>
        <taxon>Eukaryota</taxon>
        <taxon>Fungi</taxon>
        <taxon>Fungi incertae sedis</taxon>
        <taxon>Chytridiomycota</taxon>
        <taxon>Chytridiomycota incertae sedis</taxon>
        <taxon>Chytridiomycetes</taxon>
        <taxon>Rhizophydiales</taxon>
        <taxon>Rhizophydiales incertae sedis</taxon>
        <taxon>Batrachochytrium</taxon>
    </lineage>
</organism>
<evidence type="ECO:0000256" key="1">
    <source>
        <dbReference type="SAM" id="MobiDB-lite"/>
    </source>
</evidence>
<evidence type="ECO:0000313" key="4">
    <source>
        <dbReference type="Proteomes" id="UP001648503"/>
    </source>
</evidence>
<name>A0ABQ8F9Y6_9FUNG</name>
<dbReference type="InterPro" id="IPR022312">
    <property type="entry name" value="DNA_pol_X"/>
</dbReference>
<dbReference type="InterPro" id="IPR010996">
    <property type="entry name" value="HHH_MUS81"/>
</dbReference>
<dbReference type="EMBL" id="JAFCIX010000330">
    <property type="protein sequence ID" value="KAH6594678.1"/>
    <property type="molecule type" value="Genomic_DNA"/>
</dbReference>
<feature type="compositionally biased region" description="Low complexity" evidence="1">
    <location>
        <begin position="79"/>
        <end position="89"/>
    </location>
</feature>
<feature type="region of interest" description="Disordered" evidence="1">
    <location>
        <begin position="1"/>
        <end position="104"/>
    </location>
</feature>
<protein>
    <recommendedName>
        <fullName evidence="2">Crossover junction endonuclease MUS81-like HHH domain-containing protein</fullName>
    </recommendedName>
</protein>
<dbReference type="SUPFAM" id="SSF47802">
    <property type="entry name" value="DNA polymerase beta, N-terminal domain-like"/>
    <property type="match status" value="1"/>
</dbReference>
<dbReference type="Proteomes" id="UP001648503">
    <property type="component" value="Unassembled WGS sequence"/>
</dbReference>
<keyword evidence="4" id="KW-1185">Reference proteome</keyword>
<feature type="compositionally biased region" description="Polar residues" evidence="1">
    <location>
        <begin position="22"/>
        <end position="62"/>
    </location>
</feature>